<dbReference type="AlphaFoldDB" id="A0A1X1EGQ5"/>
<dbReference type="InterPro" id="IPR016035">
    <property type="entry name" value="Acyl_Trfase/lysoPLipase"/>
</dbReference>
<keyword evidence="4 7" id="KW-0808">Transferase</keyword>
<dbReference type="InterPro" id="IPR050858">
    <property type="entry name" value="Mal-CoA-ACP_Trans/PKS_FabD"/>
</dbReference>
<evidence type="ECO:0000313" key="10">
    <source>
        <dbReference type="EMBL" id="ORM88137.1"/>
    </source>
</evidence>
<dbReference type="InterPro" id="IPR001227">
    <property type="entry name" value="Ac_transferase_dom_sf"/>
</dbReference>
<gene>
    <name evidence="10" type="ORF">HA50_29855</name>
</gene>
<dbReference type="Proteomes" id="UP000193749">
    <property type="component" value="Unassembled WGS sequence"/>
</dbReference>
<dbReference type="RefSeq" id="WP_084881103.1">
    <property type="nucleotide sequence ID" value="NZ_JAGGMY010000004.1"/>
</dbReference>
<evidence type="ECO:0000313" key="11">
    <source>
        <dbReference type="Proteomes" id="UP000193749"/>
    </source>
</evidence>
<evidence type="ECO:0000256" key="1">
    <source>
        <dbReference type="ARBA" id="ARBA00005194"/>
    </source>
</evidence>
<dbReference type="InterPro" id="IPR016036">
    <property type="entry name" value="Malonyl_transacylase_ACP-bd"/>
</dbReference>
<organism evidence="10 11">
    <name type="scientific">Pantoea cypripedii</name>
    <name type="common">Pectobacterium cypripedii</name>
    <name type="synonym">Erwinia cypripedii</name>
    <dbReference type="NCBI Taxonomy" id="55209"/>
    <lineage>
        <taxon>Bacteria</taxon>
        <taxon>Pseudomonadati</taxon>
        <taxon>Pseudomonadota</taxon>
        <taxon>Gammaproteobacteria</taxon>
        <taxon>Enterobacterales</taxon>
        <taxon>Erwiniaceae</taxon>
        <taxon>Pantoea</taxon>
    </lineage>
</organism>
<dbReference type="SMART" id="SM00827">
    <property type="entry name" value="PKS_AT"/>
    <property type="match status" value="1"/>
</dbReference>
<evidence type="ECO:0000256" key="4">
    <source>
        <dbReference type="ARBA" id="ARBA00022679"/>
    </source>
</evidence>
<evidence type="ECO:0000256" key="5">
    <source>
        <dbReference type="ARBA" id="ARBA00023315"/>
    </source>
</evidence>
<evidence type="ECO:0000256" key="6">
    <source>
        <dbReference type="ARBA" id="ARBA00048462"/>
    </source>
</evidence>
<feature type="active site" evidence="8">
    <location>
        <position position="186"/>
    </location>
</feature>
<evidence type="ECO:0000256" key="8">
    <source>
        <dbReference type="PIRSR" id="PIRSR000446-1"/>
    </source>
</evidence>
<dbReference type="GO" id="GO:0004314">
    <property type="term" value="F:[acyl-carrier-protein] S-malonyltransferase activity"/>
    <property type="evidence" value="ECO:0007669"/>
    <property type="project" value="UniProtKB-EC"/>
</dbReference>
<dbReference type="SUPFAM" id="SSF52151">
    <property type="entry name" value="FabD/lysophospholipase-like"/>
    <property type="match status" value="1"/>
</dbReference>
<dbReference type="Pfam" id="PF00698">
    <property type="entry name" value="Acyl_transf_1"/>
    <property type="match status" value="1"/>
</dbReference>
<proteinExistence type="inferred from homology"/>
<reference evidence="10 11" key="1">
    <citation type="journal article" date="2017" name="Antonie Van Leeuwenhoek">
        <title>Phylogenomic resolution of the bacterial genus Pantoea and its relationship with Erwinia and Tatumella.</title>
        <authorList>
            <person name="Palmer M."/>
            <person name="Steenkamp E.T."/>
            <person name="Coetzee M.P."/>
            <person name="Chan W.Y."/>
            <person name="van Zyl E."/>
            <person name="De Maayer P."/>
            <person name="Coutinho T.A."/>
            <person name="Blom J."/>
            <person name="Smits T.H."/>
            <person name="Duffy B."/>
            <person name="Venter S.N."/>
        </authorList>
    </citation>
    <scope>NUCLEOTIDE SEQUENCE [LARGE SCALE GENOMIC DNA]</scope>
    <source>
        <strain evidence="10 11">LMG 2657</strain>
    </source>
</reference>
<evidence type="ECO:0000259" key="9">
    <source>
        <dbReference type="SMART" id="SM00827"/>
    </source>
</evidence>
<dbReference type="NCBIfam" id="TIGR03131">
    <property type="entry name" value="malonate_mdcH"/>
    <property type="match status" value="1"/>
</dbReference>
<comment type="similarity">
    <text evidence="7">Belongs to the fabD family.</text>
</comment>
<dbReference type="STRING" id="55209.HA50_29855"/>
<dbReference type="GO" id="GO:0005829">
    <property type="term" value="C:cytosol"/>
    <property type="evidence" value="ECO:0007669"/>
    <property type="project" value="TreeGrafter"/>
</dbReference>
<dbReference type="EMBL" id="MLJI01000003">
    <property type="protein sequence ID" value="ORM88137.1"/>
    <property type="molecule type" value="Genomic_DNA"/>
</dbReference>
<comment type="caution">
    <text evidence="10">The sequence shown here is derived from an EMBL/GenBank/DDBJ whole genome shotgun (WGS) entry which is preliminary data.</text>
</comment>
<dbReference type="InterPro" id="IPR014043">
    <property type="entry name" value="Acyl_transferase_dom"/>
</dbReference>
<dbReference type="PANTHER" id="PTHR42681:SF1">
    <property type="entry name" value="MALONYL-COA-ACYL CARRIER PROTEIN TRANSACYLASE, MITOCHONDRIAL"/>
    <property type="match status" value="1"/>
</dbReference>
<comment type="pathway">
    <text evidence="1">Lipid metabolism; fatty acid biosynthesis.</text>
</comment>
<dbReference type="GO" id="GO:0006633">
    <property type="term" value="P:fatty acid biosynthetic process"/>
    <property type="evidence" value="ECO:0007669"/>
    <property type="project" value="UniProtKB-UniPathway"/>
</dbReference>
<keyword evidence="5 7" id="KW-0012">Acyltransferase</keyword>
<evidence type="ECO:0000256" key="3">
    <source>
        <dbReference type="ARBA" id="ARBA00018953"/>
    </source>
</evidence>
<dbReference type="Gene3D" id="3.40.366.10">
    <property type="entry name" value="Malonyl-Coenzyme A Acyl Carrier Protein, domain 2"/>
    <property type="match status" value="1"/>
</dbReference>
<sequence length="303" mass="32862">MKTLFTFPGQGAQRPGMLAELPRDETWQLAQDILGDELATLDSQEALQHTRAVQLALLIAGVSAARRLVAQGIEPDMVCGLSIGAYPAAVIAGALDFADALRLVALRGDLMESAYPHGYGLTAINGLPLEQVEPLVDNQHSFIANINSESQIVIAGSEQAMQSAGDAARARGARCVRRLTISVPSHCALLAEPASKLVESMKRVSLQRPRCAYLSGNSARVLWQPEHIADDLALNMARQVRWHEAMVAAEEREVRLVLEMPPGGVLTGLTRSTQPQGECLALERSSMELVHHLYARLHQDEGR</sequence>
<evidence type="ECO:0000256" key="2">
    <source>
        <dbReference type="ARBA" id="ARBA00013258"/>
    </source>
</evidence>
<dbReference type="OrthoDB" id="9808564at2"/>
<dbReference type="UniPathway" id="UPA00094"/>
<keyword evidence="11" id="KW-1185">Reference proteome</keyword>
<dbReference type="InterPro" id="IPR017554">
    <property type="entry name" value="Malonate_deCOase_MdcHsu"/>
</dbReference>
<dbReference type="SUPFAM" id="SSF55048">
    <property type="entry name" value="Probable ACP-binding domain of malonyl-CoA ACP transacylase"/>
    <property type="match status" value="1"/>
</dbReference>
<dbReference type="PANTHER" id="PTHR42681">
    <property type="entry name" value="MALONYL-COA-ACYL CARRIER PROTEIN TRANSACYLASE, MITOCHONDRIAL"/>
    <property type="match status" value="1"/>
</dbReference>
<comment type="catalytic activity">
    <reaction evidence="6 7">
        <text>holo-[ACP] + malonyl-CoA = malonyl-[ACP] + CoA</text>
        <dbReference type="Rhea" id="RHEA:41792"/>
        <dbReference type="Rhea" id="RHEA-COMP:9623"/>
        <dbReference type="Rhea" id="RHEA-COMP:9685"/>
        <dbReference type="ChEBI" id="CHEBI:57287"/>
        <dbReference type="ChEBI" id="CHEBI:57384"/>
        <dbReference type="ChEBI" id="CHEBI:64479"/>
        <dbReference type="ChEBI" id="CHEBI:78449"/>
        <dbReference type="EC" id="2.3.1.39"/>
    </reaction>
</comment>
<evidence type="ECO:0000256" key="7">
    <source>
        <dbReference type="PIRNR" id="PIRNR000446"/>
    </source>
</evidence>
<feature type="active site" evidence="8">
    <location>
        <position position="82"/>
    </location>
</feature>
<feature type="domain" description="Malonyl-CoA:ACP transacylase (MAT)" evidence="9">
    <location>
        <begin position="6"/>
        <end position="301"/>
    </location>
</feature>
<dbReference type="PIRSF" id="PIRSF000446">
    <property type="entry name" value="Mct"/>
    <property type="match status" value="1"/>
</dbReference>
<name>A0A1X1EGQ5_PANCY</name>
<protein>
    <recommendedName>
        <fullName evidence="3 7">Malonyl CoA-acyl carrier protein transacylase</fullName>
        <ecNumber evidence="2 7">2.3.1.39</ecNumber>
    </recommendedName>
</protein>
<dbReference type="EC" id="2.3.1.39" evidence="2 7"/>
<dbReference type="InterPro" id="IPR024925">
    <property type="entry name" value="Malonyl_CoA-ACP_transAc"/>
</dbReference>
<accession>A0A1X1EGQ5</accession>
<dbReference type="Gene3D" id="3.30.70.250">
    <property type="entry name" value="Malonyl-CoA ACP transacylase, ACP-binding"/>
    <property type="match status" value="1"/>
</dbReference>